<keyword evidence="1" id="KW-1133">Transmembrane helix</keyword>
<reference evidence="3" key="1">
    <citation type="submission" date="2016-10" db="EMBL/GenBank/DDBJ databases">
        <authorList>
            <person name="Varghese N."/>
            <person name="Submissions S."/>
        </authorList>
    </citation>
    <scope>NUCLEOTIDE SEQUENCE [LARGE SCALE GENOMIC DNA]</scope>
    <source>
        <strain evidence="3">DSM 15718</strain>
    </source>
</reference>
<evidence type="ECO:0000313" key="3">
    <source>
        <dbReference type="Proteomes" id="UP000198569"/>
    </source>
</evidence>
<keyword evidence="3" id="KW-1185">Reference proteome</keyword>
<dbReference type="Proteomes" id="UP000198569">
    <property type="component" value="Unassembled WGS sequence"/>
</dbReference>
<dbReference type="OrthoDB" id="1361176at2"/>
<feature type="transmembrane region" description="Helical" evidence="1">
    <location>
        <begin position="33"/>
        <end position="51"/>
    </location>
</feature>
<feature type="transmembrane region" description="Helical" evidence="1">
    <location>
        <begin position="112"/>
        <end position="138"/>
    </location>
</feature>
<dbReference type="STRING" id="229203.SAMN05444338_101105"/>
<proteinExistence type="predicted"/>
<dbReference type="EMBL" id="FNMV01000001">
    <property type="protein sequence ID" value="SDW02656.1"/>
    <property type="molecule type" value="Genomic_DNA"/>
</dbReference>
<evidence type="ECO:0000313" key="2">
    <source>
        <dbReference type="EMBL" id="SDW02656.1"/>
    </source>
</evidence>
<dbReference type="AlphaFoldDB" id="A0A1H2Q663"/>
<gene>
    <name evidence="2" type="ORF">SAMN05444338_101105</name>
</gene>
<dbReference type="RefSeq" id="WP_091428453.1">
    <property type="nucleotide sequence ID" value="NZ_FNMV01000001.1"/>
</dbReference>
<evidence type="ECO:0008006" key="4">
    <source>
        <dbReference type="Google" id="ProtNLM"/>
    </source>
</evidence>
<evidence type="ECO:0000256" key="1">
    <source>
        <dbReference type="SAM" id="Phobius"/>
    </source>
</evidence>
<accession>A0A1H2Q663</accession>
<sequence length="145" mass="16196">MKLPKELVNGSIIFIGITAYFLLMVILGYGNSFYLRLVNIFFVFYGVNRTIQMNVKEGQTDFVSNAVSTMVTSLIGVFLSIIGLVIYSYMQGGDDYVQSLSETFLFGGNPSIFIYSVSLLFEGIASSVIVTMLLMLYWNNRLTAD</sequence>
<organism evidence="2 3">
    <name type="scientific">Flavobacterium degerlachei</name>
    <dbReference type="NCBI Taxonomy" id="229203"/>
    <lineage>
        <taxon>Bacteria</taxon>
        <taxon>Pseudomonadati</taxon>
        <taxon>Bacteroidota</taxon>
        <taxon>Flavobacteriia</taxon>
        <taxon>Flavobacteriales</taxon>
        <taxon>Flavobacteriaceae</taxon>
        <taxon>Flavobacterium</taxon>
    </lineage>
</organism>
<keyword evidence="1" id="KW-0472">Membrane</keyword>
<feature type="transmembrane region" description="Helical" evidence="1">
    <location>
        <begin position="7"/>
        <end position="27"/>
    </location>
</feature>
<name>A0A1H2Q663_9FLAO</name>
<feature type="transmembrane region" description="Helical" evidence="1">
    <location>
        <begin position="63"/>
        <end position="90"/>
    </location>
</feature>
<protein>
    <recommendedName>
        <fullName evidence="4">MotA/TolQ/ExbB proton channel family protein</fullName>
    </recommendedName>
</protein>
<keyword evidence="1" id="KW-0812">Transmembrane</keyword>